<proteinExistence type="predicted"/>
<name>A0A6I8M253_9PSEU</name>
<dbReference type="AlphaFoldDB" id="A0A6I8M253"/>
<accession>A0A6I8M253</accession>
<keyword evidence="3" id="KW-1185">Reference proteome</keyword>
<feature type="region of interest" description="Disordered" evidence="1">
    <location>
        <begin position="1"/>
        <end position="34"/>
    </location>
</feature>
<dbReference type="Proteomes" id="UP000399805">
    <property type="component" value="Unassembled WGS sequence"/>
</dbReference>
<organism evidence="2 3">
    <name type="scientific">Amycolatopsis camponoti</name>
    <dbReference type="NCBI Taxonomy" id="2606593"/>
    <lineage>
        <taxon>Bacteria</taxon>
        <taxon>Bacillati</taxon>
        <taxon>Actinomycetota</taxon>
        <taxon>Actinomycetes</taxon>
        <taxon>Pseudonocardiales</taxon>
        <taxon>Pseudonocardiaceae</taxon>
        <taxon>Amycolatopsis</taxon>
    </lineage>
</organism>
<evidence type="ECO:0000313" key="2">
    <source>
        <dbReference type="EMBL" id="VVJ23414.1"/>
    </source>
</evidence>
<reference evidence="2 3" key="1">
    <citation type="submission" date="2019-09" db="EMBL/GenBank/DDBJ databases">
        <authorList>
            <person name="Leyn A S."/>
        </authorList>
    </citation>
    <scope>NUCLEOTIDE SEQUENCE [LARGE SCALE GENOMIC DNA]</scope>
    <source>
        <strain evidence="2">AA231_1</strain>
    </source>
</reference>
<evidence type="ECO:0000256" key="1">
    <source>
        <dbReference type="SAM" id="MobiDB-lite"/>
    </source>
</evidence>
<sequence length="99" mass="10337">MRHQLGATAHRRRLGPVPARRRLRRAAGRRGHGPARALAWALTLAVRILRCATARIGTLAGPGAGSIVGHGSVLQLSVGLTAPLGRDARDASGLPKRSS</sequence>
<gene>
    <name evidence="2" type="ORF">AA23TX_08311</name>
</gene>
<evidence type="ECO:0000313" key="3">
    <source>
        <dbReference type="Proteomes" id="UP000399805"/>
    </source>
</evidence>
<feature type="compositionally biased region" description="Basic residues" evidence="1">
    <location>
        <begin position="1"/>
        <end position="33"/>
    </location>
</feature>
<dbReference type="EMBL" id="CABVGP010000003">
    <property type="protein sequence ID" value="VVJ23414.1"/>
    <property type="molecule type" value="Genomic_DNA"/>
</dbReference>
<protein>
    <submittedName>
        <fullName evidence="2">Uncharacterized protein</fullName>
    </submittedName>
</protein>